<dbReference type="InterPro" id="IPR036779">
    <property type="entry name" value="LysM_dom_sf"/>
</dbReference>
<dbReference type="SUPFAM" id="SSF51261">
    <property type="entry name" value="Duplicated hybrid motif"/>
    <property type="match status" value="1"/>
</dbReference>
<dbReference type="Gene3D" id="2.70.70.10">
    <property type="entry name" value="Glucose Permease (Domain IIA)"/>
    <property type="match status" value="1"/>
</dbReference>
<dbReference type="Gene3D" id="3.10.350.10">
    <property type="entry name" value="LysM domain"/>
    <property type="match status" value="1"/>
</dbReference>
<dbReference type="EMBL" id="PJNH01000001">
    <property type="protein sequence ID" value="PKR79405.1"/>
    <property type="molecule type" value="Genomic_DNA"/>
</dbReference>
<gene>
    <name evidence="2" type="ORF">CEY16_05375</name>
</gene>
<dbReference type="OrthoDB" id="9805070at2"/>
<dbReference type="SMART" id="SM00257">
    <property type="entry name" value="LysM"/>
    <property type="match status" value="1"/>
</dbReference>
<reference evidence="2 3" key="1">
    <citation type="submission" date="2017-06" db="EMBL/GenBank/DDBJ databases">
        <title>the draft geome sequence of Illustriluteabacillus marina B3227.</title>
        <authorList>
            <person name="He R.-H."/>
            <person name="Du Z.-J."/>
        </authorList>
    </citation>
    <scope>NUCLEOTIDE SEQUENCE [LARGE SCALE GENOMIC DNA]</scope>
    <source>
        <strain evidence="2 3">B3227</strain>
    </source>
</reference>
<dbReference type="Pfam" id="PF01476">
    <property type="entry name" value="LysM"/>
    <property type="match status" value="1"/>
</dbReference>
<feature type="domain" description="LysM" evidence="1">
    <location>
        <begin position="46"/>
        <end position="90"/>
    </location>
</feature>
<sequence length="167" mass="18524">MGNTGRSFGQHLHFELHKGKWNYDKSNAVDPEKYLGRDLYPQSSSGEYTVQPGDTLSVIAKKVGSSVDELARINNIKNENVIQVGQKIKYDDVEKVYLPVTADSWRIYPTNVAPVKGNEMAFLNPKKFGGLVYEVLDKPQKDVVTINSNDFGKGNIYVAPSTGAEVN</sequence>
<evidence type="ECO:0000313" key="2">
    <source>
        <dbReference type="EMBL" id="PKR79405.1"/>
    </source>
</evidence>
<dbReference type="AlphaFoldDB" id="A0A2I0QYJ7"/>
<name>A0A2I0QYJ7_9BACI</name>
<keyword evidence="3" id="KW-1185">Reference proteome</keyword>
<dbReference type="InterPro" id="IPR018392">
    <property type="entry name" value="LysM"/>
</dbReference>
<protein>
    <recommendedName>
        <fullName evidence="1">LysM domain-containing protein</fullName>
    </recommendedName>
</protein>
<evidence type="ECO:0000313" key="3">
    <source>
        <dbReference type="Proteomes" id="UP000243524"/>
    </source>
</evidence>
<evidence type="ECO:0000259" key="1">
    <source>
        <dbReference type="PROSITE" id="PS51782"/>
    </source>
</evidence>
<dbReference type="CDD" id="cd00118">
    <property type="entry name" value="LysM"/>
    <property type="match status" value="1"/>
</dbReference>
<dbReference type="InterPro" id="IPR011055">
    <property type="entry name" value="Dup_hybrid_motif"/>
</dbReference>
<dbReference type="Proteomes" id="UP000243524">
    <property type="component" value="Unassembled WGS sequence"/>
</dbReference>
<dbReference type="SUPFAM" id="SSF54106">
    <property type="entry name" value="LysM domain"/>
    <property type="match status" value="1"/>
</dbReference>
<proteinExistence type="predicted"/>
<organism evidence="2 3">
    <name type="scientific">Halalkalibacillus sediminis</name>
    <dbReference type="NCBI Taxonomy" id="2018042"/>
    <lineage>
        <taxon>Bacteria</taxon>
        <taxon>Bacillati</taxon>
        <taxon>Bacillota</taxon>
        <taxon>Bacilli</taxon>
        <taxon>Bacillales</taxon>
        <taxon>Bacillaceae</taxon>
        <taxon>Halalkalibacillus</taxon>
    </lineage>
</organism>
<dbReference type="PROSITE" id="PS51782">
    <property type="entry name" value="LYSM"/>
    <property type="match status" value="1"/>
</dbReference>
<accession>A0A2I0QYJ7</accession>
<comment type="caution">
    <text evidence="2">The sequence shown here is derived from an EMBL/GenBank/DDBJ whole genome shotgun (WGS) entry which is preliminary data.</text>
</comment>